<feature type="transmembrane region" description="Helical" evidence="1">
    <location>
        <begin position="116"/>
        <end position="137"/>
    </location>
</feature>
<evidence type="ECO:0000259" key="2">
    <source>
        <dbReference type="Pfam" id="PF09990"/>
    </source>
</evidence>
<dbReference type="Pfam" id="PF09990">
    <property type="entry name" value="DUF2231"/>
    <property type="match status" value="1"/>
</dbReference>
<dbReference type="Proteomes" id="UP001500945">
    <property type="component" value="Unassembled WGS sequence"/>
</dbReference>
<dbReference type="RefSeq" id="WP_345204641.1">
    <property type="nucleotide sequence ID" value="NZ_BAABGM010000011.1"/>
</dbReference>
<evidence type="ECO:0000256" key="1">
    <source>
        <dbReference type="SAM" id="Phobius"/>
    </source>
</evidence>
<protein>
    <recommendedName>
        <fullName evidence="2">DUF2231 domain-containing protein</fullName>
    </recommendedName>
</protein>
<name>A0ABP8KDQ8_9MICO</name>
<reference evidence="4" key="1">
    <citation type="journal article" date="2019" name="Int. J. Syst. Evol. Microbiol.">
        <title>The Global Catalogue of Microorganisms (GCM) 10K type strain sequencing project: providing services to taxonomists for standard genome sequencing and annotation.</title>
        <authorList>
            <consortium name="The Broad Institute Genomics Platform"/>
            <consortium name="The Broad Institute Genome Sequencing Center for Infectious Disease"/>
            <person name="Wu L."/>
            <person name="Ma J."/>
        </authorList>
    </citation>
    <scope>NUCLEOTIDE SEQUENCE [LARGE SCALE GENOMIC DNA]</scope>
    <source>
        <strain evidence="4">JCM 17809</strain>
    </source>
</reference>
<sequence length="189" mass="19289">MSAHTSTVLVDGVRRLEDAGRLDPLVAALAAVAEPLDRTRWSGVLRADLLGHALHPLLTDLPLGCWTSAVLLDLRGRPGDRAASRTLVAAGLAAVVPTAVTGLAEWARTGRAERRVGAAHAALNGLAAGLFTVSLLARGRGRHRLGTVSALAGAGVVGASGYLGGHLTTARKVGSRDPAFQVPAEAALP</sequence>
<evidence type="ECO:0000313" key="3">
    <source>
        <dbReference type="EMBL" id="GAA4404439.1"/>
    </source>
</evidence>
<keyword evidence="1" id="KW-0472">Membrane</keyword>
<keyword evidence="1" id="KW-0812">Transmembrane</keyword>
<dbReference type="EMBL" id="BAABGM010000011">
    <property type="protein sequence ID" value="GAA4404439.1"/>
    <property type="molecule type" value="Genomic_DNA"/>
</dbReference>
<keyword evidence="4" id="KW-1185">Reference proteome</keyword>
<feature type="domain" description="DUF2231" evidence="2">
    <location>
        <begin position="51"/>
        <end position="175"/>
    </location>
</feature>
<dbReference type="InterPro" id="IPR019251">
    <property type="entry name" value="DUF2231_TM"/>
</dbReference>
<feature type="transmembrane region" description="Helical" evidence="1">
    <location>
        <begin position="86"/>
        <end position="104"/>
    </location>
</feature>
<accession>A0ABP8KDQ8</accession>
<proteinExistence type="predicted"/>
<evidence type="ECO:0000313" key="4">
    <source>
        <dbReference type="Proteomes" id="UP001500945"/>
    </source>
</evidence>
<keyword evidence="1" id="KW-1133">Transmembrane helix</keyword>
<gene>
    <name evidence="3" type="ORF">GCM10023168_17070</name>
</gene>
<organism evidence="3 4">
    <name type="scientific">Fodinibacter luteus</name>
    <dbReference type="NCBI Taxonomy" id="552064"/>
    <lineage>
        <taxon>Bacteria</taxon>
        <taxon>Bacillati</taxon>
        <taxon>Actinomycetota</taxon>
        <taxon>Actinomycetes</taxon>
        <taxon>Micrococcales</taxon>
        <taxon>Intrasporangiaceae</taxon>
        <taxon>Fodinibacter (ex Wang et al. 2009)</taxon>
    </lineage>
</organism>
<comment type="caution">
    <text evidence="3">The sequence shown here is derived from an EMBL/GenBank/DDBJ whole genome shotgun (WGS) entry which is preliminary data.</text>
</comment>